<organism evidence="6 7">
    <name type="scientific">Pseudogracilibacillus auburnensis</name>
    <dbReference type="NCBI Taxonomy" id="1494959"/>
    <lineage>
        <taxon>Bacteria</taxon>
        <taxon>Bacillati</taxon>
        <taxon>Bacillota</taxon>
        <taxon>Bacilli</taxon>
        <taxon>Bacillales</taxon>
        <taxon>Bacillaceae</taxon>
        <taxon>Pseudogracilibacillus</taxon>
    </lineage>
</organism>
<keyword evidence="3" id="KW-0443">Lipid metabolism</keyword>
<dbReference type="InterPro" id="IPR000873">
    <property type="entry name" value="AMP-dep_synth/lig_dom"/>
</dbReference>
<evidence type="ECO:0000256" key="1">
    <source>
        <dbReference type="ARBA" id="ARBA00022598"/>
    </source>
</evidence>
<dbReference type="PROSITE" id="PS00455">
    <property type="entry name" value="AMP_BINDING"/>
    <property type="match status" value="1"/>
</dbReference>
<keyword evidence="1" id="KW-0436">Ligase</keyword>
<reference evidence="6 7" key="1">
    <citation type="submission" date="2018-05" db="EMBL/GenBank/DDBJ databases">
        <title>Genomic Encyclopedia of Type Strains, Phase IV (KMG-IV): sequencing the most valuable type-strain genomes for metagenomic binning, comparative biology and taxonomic classification.</title>
        <authorList>
            <person name="Goeker M."/>
        </authorList>
    </citation>
    <scope>NUCLEOTIDE SEQUENCE [LARGE SCALE GENOMIC DNA]</scope>
    <source>
        <strain evidence="6 7">DSM 28556</strain>
    </source>
</reference>
<dbReference type="PANTHER" id="PTHR43272:SF32">
    <property type="entry name" value="AMP-DEPENDENT SYNTHETASE_LIGASE DOMAIN-CONTAINING PROTEIN"/>
    <property type="match status" value="1"/>
</dbReference>
<dbReference type="GO" id="GO:0004467">
    <property type="term" value="F:long-chain fatty acid-CoA ligase activity"/>
    <property type="evidence" value="ECO:0007669"/>
    <property type="project" value="TreeGrafter"/>
</dbReference>
<gene>
    <name evidence="6" type="ORF">DFR56_1176</name>
</gene>
<proteinExistence type="predicted"/>
<dbReference type="RefSeq" id="WP_280523475.1">
    <property type="nucleotide sequence ID" value="NZ_JBHUHB010000001.1"/>
</dbReference>
<dbReference type="Pfam" id="PF00501">
    <property type="entry name" value="AMP-binding"/>
    <property type="match status" value="1"/>
</dbReference>
<name>A0A2V3VNY8_9BACI</name>
<dbReference type="InterPro" id="IPR020845">
    <property type="entry name" value="AMP-binding_CS"/>
</dbReference>
<evidence type="ECO:0000256" key="3">
    <source>
        <dbReference type="ARBA" id="ARBA00023098"/>
    </source>
</evidence>
<dbReference type="SUPFAM" id="SSF56801">
    <property type="entry name" value="Acetyl-CoA synthetase-like"/>
    <property type="match status" value="1"/>
</dbReference>
<dbReference type="GO" id="GO:0016020">
    <property type="term" value="C:membrane"/>
    <property type="evidence" value="ECO:0007669"/>
    <property type="project" value="TreeGrafter"/>
</dbReference>
<evidence type="ECO:0000259" key="5">
    <source>
        <dbReference type="Pfam" id="PF00501"/>
    </source>
</evidence>
<dbReference type="EMBL" id="QJJQ01000017">
    <property type="protein sequence ID" value="PXW82571.1"/>
    <property type="molecule type" value="Genomic_DNA"/>
</dbReference>
<dbReference type="InterPro" id="IPR042099">
    <property type="entry name" value="ANL_N_sf"/>
</dbReference>
<dbReference type="Proteomes" id="UP000247978">
    <property type="component" value="Unassembled WGS sequence"/>
</dbReference>
<evidence type="ECO:0000256" key="4">
    <source>
        <dbReference type="ARBA" id="ARBA00032875"/>
    </source>
</evidence>
<evidence type="ECO:0000313" key="7">
    <source>
        <dbReference type="Proteomes" id="UP000247978"/>
    </source>
</evidence>
<sequence>MKANNIMEMLRRTVDRFNEKEAFIWKNKNNYIQLTYGQFWDRIKHFANGLTHLGVTENDKVAIISNSNPMWGISDFAIASIGAVSVPVYPTIPTEQVTYMLNNADVSTAIVENKEQLQKLIESGGELERIILMHPRGDFIPSEQYFPFSMVEKLGEDNLRDDWEQSWMNIDREQLLTIIHTSGTTGNPKGVMLTHGNILANIEGVQFWLVELLPKDVTLSYLPLSHIFERLAGHYLPLSIGTTIGYAESIETIPQNLKEIRPTVFTSVPRLFEKVYQQIQAEIKNGSPLKKKIFNWAVSVGQEKYECYLNTNIDHYFSQSYLPEKLYRKWKRADKLVFQKVKQQLGGRIRGLVSGGGTLNPEIAKFFWALDIPILEGYGLTETSPIITTNPMIRGKVVQ</sequence>
<keyword evidence="7" id="KW-1185">Reference proteome</keyword>
<accession>A0A2V3VNY8</accession>
<feature type="domain" description="AMP-dependent synthetase/ligase" evidence="5">
    <location>
        <begin position="11"/>
        <end position="391"/>
    </location>
</feature>
<dbReference type="Gene3D" id="3.40.50.12780">
    <property type="entry name" value="N-terminal domain of ligase-like"/>
    <property type="match status" value="1"/>
</dbReference>
<evidence type="ECO:0000313" key="6">
    <source>
        <dbReference type="EMBL" id="PXW82571.1"/>
    </source>
</evidence>
<dbReference type="PANTHER" id="PTHR43272">
    <property type="entry name" value="LONG-CHAIN-FATTY-ACID--COA LIGASE"/>
    <property type="match status" value="1"/>
</dbReference>
<keyword evidence="2" id="KW-0276">Fatty acid metabolism</keyword>
<dbReference type="AlphaFoldDB" id="A0A2V3VNY8"/>
<comment type="caution">
    <text evidence="6">The sequence shown here is derived from an EMBL/GenBank/DDBJ whole genome shotgun (WGS) entry which is preliminary data.</text>
</comment>
<protein>
    <recommendedName>
        <fullName evidence="4">Acyl-CoA synthetase</fullName>
    </recommendedName>
</protein>
<evidence type="ECO:0000256" key="2">
    <source>
        <dbReference type="ARBA" id="ARBA00022832"/>
    </source>
</evidence>